<dbReference type="FunFam" id="2.60.40.420:FF:000013">
    <property type="entry name" value="basic blue protein-like"/>
    <property type="match status" value="1"/>
</dbReference>
<reference evidence="8" key="1">
    <citation type="submission" date="2023-12" db="EMBL/GenBank/DDBJ databases">
        <title>Genome assembly of Anisodus tanguticus.</title>
        <authorList>
            <person name="Wang Y.-J."/>
        </authorList>
    </citation>
    <scope>NUCLEOTIDE SEQUENCE</scope>
    <source>
        <strain evidence="8">KB-2021</strain>
        <tissue evidence="8">Leaf</tissue>
    </source>
</reference>
<sequence length="120" mass="12646">MSGKQVSAIFWVTIMVLFSIQITNASTTYNVGDGAGWTLGASNWPNGKTFKTGDILVFKYPKGVHNVVIVNKANYDNCNASGKTFSSGNDSISLGKGTNYFICGIPGHCSGGLKMAVTAN</sequence>
<evidence type="ECO:0000256" key="5">
    <source>
        <dbReference type="ARBA" id="ARBA00082491"/>
    </source>
</evidence>
<keyword evidence="2" id="KW-0186">Copper</keyword>
<keyword evidence="6" id="KW-0732">Signal</keyword>
<evidence type="ECO:0000256" key="2">
    <source>
        <dbReference type="ARBA" id="ARBA00023008"/>
    </source>
</evidence>
<dbReference type="InterPro" id="IPR039391">
    <property type="entry name" value="Phytocyanin-like"/>
</dbReference>
<dbReference type="GO" id="GO:0046872">
    <property type="term" value="F:metal ion binding"/>
    <property type="evidence" value="ECO:0007669"/>
    <property type="project" value="UniProtKB-KW"/>
</dbReference>
<keyword evidence="3" id="KW-1015">Disulfide bond</keyword>
<evidence type="ECO:0000256" key="4">
    <source>
        <dbReference type="ARBA" id="ARBA00071970"/>
    </source>
</evidence>
<dbReference type="SUPFAM" id="SSF49503">
    <property type="entry name" value="Cupredoxins"/>
    <property type="match status" value="1"/>
</dbReference>
<dbReference type="CDD" id="cd11013">
    <property type="entry name" value="Plantacyanin"/>
    <property type="match status" value="1"/>
</dbReference>
<dbReference type="Gene3D" id="2.60.40.420">
    <property type="entry name" value="Cupredoxins - blue copper proteins"/>
    <property type="match status" value="1"/>
</dbReference>
<dbReference type="InterPro" id="IPR003245">
    <property type="entry name" value="Phytocyanin_dom"/>
</dbReference>
<dbReference type="Pfam" id="PF02298">
    <property type="entry name" value="Cu_bind_like"/>
    <property type="match status" value="1"/>
</dbReference>
<dbReference type="InterPro" id="IPR008972">
    <property type="entry name" value="Cupredoxin"/>
</dbReference>
<dbReference type="PANTHER" id="PTHR33021:SF424">
    <property type="entry name" value="BASIC BLUE PROTEIN"/>
    <property type="match status" value="1"/>
</dbReference>
<dbReference type="Proteomes" id="UP001291623">
    <property type="component" value="Unassembled WGS sequence"/>
</dbReference>
<protein>
    <recommendedName>
        <fullName evidence="4">Basic blue protein</fullName>
    </recommendedName>
    <alternativeName>
        <fullName evidence="5">Plantacyanin</fullName>
    </alternativeName>
</protein>
<organism evidence="8 9">
    <name type="scientific">Anisodus tanguticus</name>
    <dbReference type="NCBI Taxonomy" id="243964"/>
    <lineage>
        <taxon>Eukaryota</taxon>
        <taxon>Viridiplantae</taxon>
        <taxon>Streptophyta</taxon>
        <taxon>Embryophyta</taxon>
        <taxon>Tracheophyta</taxon>
        <taxon>Spermatophyta</taxon>
        <taxon>Magnoliopsida</taxon>
        <taxon>eudicotyledons</taxon>
        <taxon>Gunneridae</taxon>
        <taxon>Pentapetalae</taxon>
        <taxon>asterids</taxon>
        <taxon>lamiids</taxon>
        <taxon>Solanales</taxon>
        <taxon>Solanaceae</taxon>
        <taxon>Solanoideae</taxon>
        <taxon>Hyoscyameae</taxon>
        <taxon>Anisodus</taxon>
    </lineage>
</organism>
<dbReference type="AlphaFoldDB" id="A0AAE1QV66"/>
<evidence type="ECO:0000256" key="3">
    <source>
        <dbReference type="ARBA" id="ARBA00023157"/>
    </source>
</evidence>
<dbReference type="PROSITE" id="PS51485">
    <property type="entry name" value="PHYTOCYANIN"/>
    <property type="match status" value="1"/>
</dbReference>
<evidence type="ECO:0000313" key="9">
    <source>
        <dbReference type="Proteomes" id="UP001291623"/>
    </source>
</evidence>
<feature type="chain" id="PRO_5042076151" description="Basic blue protein" evidence="6">
    <location>
        <begin position="26"/>
        <end position="120"/>
    </location>
</feature>
<dbReference type="InterPro" id="IPR041844">
    <property type="entry name" value="Plantacyanin"/>
</dbReference>
<dbReference type="GO" id="GO:0009055">
    <property type="term" value="F:electron transfer activity"/>
    <property type="evidence" value="ECO:0007669"/>
    <property type="project" value="InterPro"/>
</dbReference>
<dbReference type="PANTHER" id="PTHR33021">
    <property type="entry name" value="BLUE COPPER PROTEIN"/>
    <property type="match status" value="1"/>
</dbReference>
<accession>A0AAE1QV66</accession>
<dbReference type="EMBL" id="JAVYJV010000023">
    <property type="protein sequence ID" value="KAK4339946.1"/>
    <property type="molecule type" value="Genomic_DNA"/>
</dbReference>
<comment type="caution">
    <text evidence="8">The sequence shown here is derived from an EMBL/GenBank/DDBJ whole genome shotgun (WGS) entry which is preliminary data.</text>
</comment>
<evidence type="ECO:0000313" key="8">
    <source>
        <dbReference type="EMBL" id="KAK4339946.1"/>
    </source>
</evidence>
<keyword evidence="9" id="KW-1185">Reference proteome</keyword>
<proteinExistence type="predicted"/>
<dbReference type="GO" id="GO:0005886">
    <property type="term" value="C:plasma membrane"/>
    <property type="evidence" value="ECO:0007669"/>
    <property type="project" value="TreeGrafter"/>
</dbReference>
<name>A0AAE1QV66_9SOLA</name>
<gene>
    <name evidence="8" type="ORF">RND71_041408</name>
</gene>
<evidence type="ECO:0000256" key="6">
    <source>
        <dbReference type="SAM" id="SignalP"/>
    </source>
</evidence>
<keyword evidence="1" id="KW-0479">Metal-binding</keyword>
<evidence type="ECO:0000256" key="1">
    <source>
        <dbReference type="ARBA" id="ARBA00022723"/>
    </source>
</evidence>
<feature type="domain" description="Phytocyanin" evidence="7">
    <location>
        <begin position="27"/>
        <end position="120"/>
    </location>
</feature>
<feature type="signal peptide" evidence="6">
    <location>
        <begin position="1"/>
        <end position="25"/>
    </location>
</feature>
<evidence type="ECO:0000259" key="7">
    <source>
        <dbReference type="PROSITE" id="PS51485"/>
    </source>
</evidence>